<dbReference type="CDD" id="cd06171">
    <property type="entry name" value="Sigma70_r4"/>
    <property type="match status" value="1"/>
</dbReference>
<dbReference type="PANTHER" id="PTHR43133:SF60">
    <property type="entry name" value="RNA POLYMERASE SIGMA FACTOR SIGV"/>
    <property type="match status" value="1"/>
</dbReference>
<dbReference type="EMBL" id="JAGDQJ010000014">
    <property type="protein sequence ID" value="MBO1626103.1"/>
    <property type="molecule type" value="Genomic_DNA"/>
</dbReference>
<evidence type="ECO:0000259" key="6">
    <source>
        <dbReference type="Pfam" id="PF08281"/>
    </source>
</evidence>
<dbReference type="NCBIfam" id="TIGR02937">
    <property type="entry name" value="sigma70-ECF"/>
    <property type="match status" value="1"/>
</dbReference>
<dbReference type="InterPro" id="IPR013325">
    <property type="entry name" value="RNA_pol_sigma_r2"/>
</dbReference>
<sequence length="177" mass="20493">MEEAVANVLMSDNHEAVISQAMELHGQALLELVYSYVQNRELAEDLTQEIFIKCYQKLHQYNGKAKFKTWLWQIAINHCRDYLKSWYNRNIVISEEHAGAAASTREAVENEVVAKDEQEHLAQAVMSLSAPYREAIYLHYYEELSIKEISYVTGLNQNTVKTRLKRARVQLKESLEG</sequence>
<evidence type="ECO:0000256" key="1">
    <source>
        <dbReference type="ARBA" id="ARBA00010641"/>
    </source>
</evidence>
<dbReference type="InterPro" id="IPR007627">
    <property type="entry name" value="RNA_pol_sigma70_r2"/>
</dbReference>
<dbReference type="RefSeq" id="WP_208017907.1">
    <property type="nucleotide sequence ID" value="NZ_JAGDQJ010000014.1"/>
</dbReference>
<dbReference type="Gene3D" id="1.10.10.10">
    <property type="entry name" value="Winged helix-like DNA-binding domain superfamily/Winged helix DNA-binding domain"/>
    <property type="match status" value="1"/>
</dbReference>
<gene>
    <name evidence="7" type="ORF">J4P90_12805</name>
</gene>
<dbReference type="InterPro" id="IPR036388">
    <property type="entry name" value="WH-like_DNA-bd_sf"/>
</dbReference>
<keyword evidence="4" id="KW-0804">Transcription</keyword>
<organism evidence="7 8">
    <name type="scientific">Bacillus arachidis</name>
    <dbReference type="NCBI Taxonomy" id="2819290"/>
    <lineage>
        <taxon>Bacteria</taxon>
        <taxon>Bacillati</taxon>
        <taxon>Bacillota</taxon>
        <taxon>Bacilli</taxon>
        <taxon>Bacillales</taxon>
        <taxon>Bacillaceae</taxon>
        <taxon>Bacillus</taxon>
    </lineage>
</organism>
<dbReference type="NCBIfam" id="NF006930">
    <property type="entry name" value="PRK09415.1"/>
    <property type="match status" value="1"/>
</dbReference>
<evidence type="ECO:0000256" key="3">
    <source>
        <dbReference type="ARBA" id="ARBA00023082"/>
    </source>
</evidence>
<keyword evidence="2" id="KW-0805">Transcription regulation</keyword>
<dbReference type="SUPFAM" id="SSF88659">
    <property type="entry name" value="Sigma3 and sigma4 domains of RNA polymerase sigma factors"/>
    <property type="match status" value="1"/>
</dbReference>
<keyword evidence="3" id="KW-0731">Sigma factor</keyword>
<protein>
    <submittedName>
        <fullName evidence="7">Sigma-70 family RNA polymerase sigma factor</fullName>
    </submittedName>
</protein>
<evidence type="ECO:0000313" key="8">
    <source>
        <dbReference type="Proteomes" id="UP000677611"/>
    </source>
</evidence>
<dbReference type="InterPro" id="IPR039425">
    <property type="entry name" value="RNA_pol_sigma-70-like"/>
</dbReference>
<proteinExistence type="inferred from homology"/>
<dbReference type="PANTHER" id="PTHR43133">
    <property type="entry name" value="RNA POLYMERASE ECF-TYPE SIGMA FACTO"/>
    <property type="match status" value="1"/>
</dbReference>
<evidence type="ECO:0000313" key="7">
    <source>
        <dbReference type="EMBL" id="MBO1626103.1"/>
    </source>
</evidence>
<evidence type="ECO:0000259" key="5">
    <source>
        <dbReference type="Pfam" id="PF04542"/>
    </source>
</evidence>
<dbReference type="InterPro" id="IPR013249">
    <property type="entry name" value="RNA_pol_sigma70_r4_t2"/>
</dbReference>
<evidence type="ECO:0000256" key="2">
    <source>
        <dbReference type="ARBA" id="ARBA00023015"/>
    </source>
</evidence>
<dbReference type="Proteomes" id="UP000677611">
    <property type="component" value="Unassembled WGS sequence"/>
</dbReference>
<evidence type="ECO:0000256" key="4">
    <source>
        <dbReference type="ARBA" id="ARBA00023163"/>
    </source>
</evidence>
<comment type="similarity">
    <text evidence="1">Belongs to the sigma-70 factor family. ECF subfamily.</text>
</comment>
<dbReference type="InterPro" id="IPR014284">
    <property type="entry name" value="RNA_pol_sigma-70_dom"/>
</dbReference>
<comment type="caution">
    <text evidence="7">The sequence shown here is derived from an EMBL/GenBank/DDBJ whole genome shotgun (WGS) entry which is preliminary data.</text>
</comment>
<dbReference type="Gene3D" id="1.10.1740.10">
    <property type="match status" value="1"/>
</dbReference>
<dbReference type="Pfam" id="PF04542">
    <property type="entry name" value="Sigma70_r2"/>
    <property type="match status" value="1"/>
</dbReference>
<accession>A0ABS3NZ96</accession>
<keyword evidence="8" id="KW-1185">Reference proteome</keyword>
<dbReference type="SUPFAM" id="SSF88946">
    <property type="entry name" value="Sigma2 domain of RNA polymerase sigma factors"/>
    <property type="match status" value="1"/>
</dbReference>
<reference evidence="7 8" key="1">
    <citation type="submission" date="2021-03" db="EMBL/GenBank/DDBJ databases">
        <title>Identification of novel Bacillus strains.</title>
        <authorList>
            <person name="Xiao Z."/>
            <person name="Li Y."/>
            <person name="Shen J."/>
        </authorList>
    </citation>
    <scope>NUCLEOTIDE SEQUENCE [LARGE SCALE GENOMIC DNA]</scope>
    <source>
        <strain evidence="7 8">SY8</strain>
    </source>
</reference>
<feature type="domain" description="RNA polymerase sigma-70 region 2" evidence="5">
    <location>
        <begin position="23"/>
        <end position="85"/>
    </location>
</feature>
<dbReference type="Pfam" id="PF08281">
    <property type="entry name" value="Sigma70_r4_2"/>
    <property type="match status" value="1"/>
</dbReference>
<name>A0ABS3NZ96_9BACI</name>
<dbReference type="InterPro" id="IPR013324">
    <property type="entry name" value="RNA_pol_sigma_r3/r4-like"/>
</dbReference>
<feature type="domain" description="RNA polymerase sigma factor 70 region 4 type 2" evidence="6">
    <location>
        <begin position="121"/>
        <end position="171"/>
    </location>
</feature>